<organism evidence="10 11">
    <name type="scientific">Flagellimonas flava</name>
    <dbReference type="NCBI Taxonomy" id="570519"/>
    <lineage>
        <taxon>Bacteria</taxon>
        <taxon>Pseudomonadati</taxon>
        <taxon>Bacteroidota</taxon>
        <taxon>Flavobacteriia</taxon>
        <taxon>Flavobacteriales</taxon>
        <taxon>Flavobacteriaceae</taxon>
        <taxon>Flagellimonas</taxon>
    </lineage>
</organism>
<sequence>MNRSHIKFYFTLSAASVLLMGCSATTLVSTPVENIDAVPLKVSELTESQKKTWGHADLITDTIPGMSVDKAYKEIIKNKNGKTVIVAVVDSGIDIDHEDLDDVLWTNKGERPNNGIDDDGNGYIDDIHGYNFLGEAYNEQLEYVRMLRLGVGDASARAKARLKLDEEYPKALQNKQQYEQIFQVVKNADAAVKKELGKSVYSKKELMALEPKSEEMKQNIAVLTQMFSYGDDIPSVMDELSEGITYFTDQVNYNLNKDFDGREPVGDDPYSLTDTKYGNGNPKNRVDTESHGTHVAGIIAAERNNGKGVNGVAKNVKLMSLRAVPNGDEYDKDIAMAIRYAVDNGAKIINCSFGKSFSPNAQWVYDAIKYAASKDVLIVHAAGNDGSNLDDAENLNYPNDHNFGALEFADNVLTVGALTSSYGSKMVATFSNYGQQNVDVFAPGDAIYSTLPNNKYDFMGGTSMAAPAVAGVAALIRSYYPQLSAVQVKQVIIESGLKSKSSIIVSGDPSNASTFDKISKSGKMVNAFNALLLAQSISKGKATLNRNTR</sequence>
<dbReference type="InterPro" id="IPR015500">
    <property type="entry name" value="Peptidase_S8_subtilisin-rel"/>
</dbReference>
<feature type="active site" description="Charge relay system" evidence="5">
    <location>
        <position position="291"/>
    </location>
</feature>
<dbReference type="PIRSF" id="PIRSF037892">
    <property type="entry name" value="Subtilisin_rel_SRU_0565"/>
    <property type="match status" value="1"/>
</dbReference>
<dbReference type="PROSITE" id="PS00138">
    <property type="entry name" value="SUBTILASE_SER"/>
    <property type="match status" value="1"/>
</dbReference>
<dbReference type="Pfam" id="PF00082">
    <property type="entry name" value="Peptidase_S8"/>
    <property type="match status" value="1"/>
</dbReference>
<dbReference type="InterPro" id="IPR023828">
    <property type="entry name" value="Peptidase_S8_Ser-AS"/>
</dbReference>
<gene>
    <name evidence="10" type="ORF">SAMN04488116_1838</name>
</gene>
<feature type="region of interest" description="Disordered" evidence="7">
    <location>
        <begin position="270"/>
        <end position="289"/>
    </location>
</feature>
<evidence type="ECO:0000256" key="8">
    <source>
        <dbReference type="SAM" id="SignalP"/>
    </source>
</evidence>
<dbReference type="SUPFAM" id="SSF52743">
    <property type="entry name" value="Subtilisin-like"/>
    <property type="match status" value="1"/>
</dbReference>
<evidence type="ECO:0000256" key="1">
    <source>
        <dbReference type="ARBA" id="ARBA00011073"/>
    </source>
</evidence>
<name>A0A1M5KXH9_9FLAO</name>
<dbReference type="InterPro" id="IPR023827">
    <property type="entry name" value="Peptidase_S8_Asp-AS"/>
</dbReference>
<dbReference type="InterPro" id="IPR051048">
    <property type="entry name" value="Peptidase_S8/S53_subtilisin"/>
</dbReference>
<feature type="signal peptide" evidence="8">
    <location>
        <begin position="1"/>
        <end position="28"/>
    </location>
</feature>
<evidence type="ECO:0000256" key="3">
    <source>
        <dbReference type="ARBA" id="ARBA00022801"/>
    </source>
</evidence>
<dbReference type="PROSITE" id="PS00136">
    <property type="entry name" value="SUBTILASE_ASP"/>
    <property type="match status" value="1"/>
</dbReference>
<proteinExistence type="inferred from homology"/>
<dbReference type="PRINTS" id="PR00723">
    <property type="entry name" value="SUBTILISIN"/>
</dbReference>
<feature type="active site" description="Charge relay system" evidence="5">
    <location>
        <position position="90"/>
    </location>
</feature>
<dbReference type="AlphaFoldDB" id="A0A1M5KXH9"/>
<feature type="active site" description="Charge relay system" evidence="5">
    <location>
        <position position="463"/>
    </location>
</feature>
<dbReference type="RefSeq" id="WP_073178595.1">
    <property type="nucleotide sequence ID" value="NZ_FQWL01000002.1"/>
</dbReference>
<dbReference type="InterPro" id="IPR000209">
    <property type="entry name" value="Peptidase_S8/S53_dom"/>
</dbReference>
<keyword evidence="4 5" id="KW-0720">Serine protease</keyword>
<keyword evidence="2 5" id="KW-0645">Protease</keyword>
<evidence type="ECO:0000313" key="11">
    <source>
        <dbReference type="Proteomes" id="UP000184532"/>
    </source>
</evidence>
<protein>
    <submittedName>
        <fullName evidence="10">Subtilase family protein</fullName>
    </submittedName>
</protein>
<keyword evidence="3 5" id="KW-0378">Hydrolase</keyword>
<reference evidence="11" key="1">
    <citation type="submission" date="2016-11" db="EMBL/GenBank/DDBJ databases">
        <authorList>
            <person name="Varghese N."/>
            <person name="Submissions S."/>
        </authorList>
    </citation>
    <scope>NUCLEOTIDE SEQUENCE [LARGE SCALE GENOMIC DNA]</scope>
    <source>
        <strain evidence="11">DSM 22638</strain>
    </source>
</reference>
<accession>A0A1M5KXH9</accession>
<dbReference type="STRING" id="570519.SAMN04488116_1838"/>
<dbReference type="InterPro" id="IPR034080">
    <property type="entry name" value="Protease_P7-like_dom"/>
</dbReference>
<evidence type="ECO:0000259" key="9">
    <source>
        <dbReference type="Pfam" id="PF00082"/>
    </source>
</evidence>
<dbReference type="InterPro" id="IPR036852">
    <property type="entry name" value="Peptidase_S8/S53_dom_sf"/>
</dbReference>
<feature type="compositionally biased region" description="Polar residues" evidence="7">
    <location>
        <begin position="272"/>
        <end position="282"/>
    </location>
</feature>
<dbReference type="Gene3D" id="3.40.50.200">
    <property type="entry name" value="Peptidase S8/S53 domain"/>
    <property type="match status" value="2"/>
</dbReference>
<feature type="chain" id="PRO_5012522323" evidence="8">
    <location>
        <begin position="29"/>
        <end position="549"/>
    </location>
</feature>
<dbReference type="PROSITE" id="PS51257">
    <property type="entry name" value="PROKAR_LIPOPROTEIN"/>
    <property type="match status" value="1"/>
</dbReference>
<dbReference type="PROSITE" id="PS00137">
    <property type="entry name" value="SUBTILASE_HIS"/>
    <property type="match status" value="1"/>
</dbReference>
<dbReference type="PANTHER" id="PTHR43399:SF4">
    <property type="entry name" value="CELL WALL-ASSOCIATED PROTEASE"/>
    <property type="match status" value="1"/>
</dbReference>
<dbReference type="GO" id="GO:0004252">
    <property type="term" value="F:serine-type endopeptidase activity"/>
    <property type="evidence" value="ECO:0007669"/>
    <property type="project" value="UniProtKB-UniRule"/>
</dbReference>
<evidence type="ECO:0000313" key="10">
    <source>
        <dbReference type="EMBL" id="SHG57457.1"/>
    </source>
</evidence>
<dbReference type="InterPro" id="IPR022398">
    <property type="entry name" value="Peptidase_S8_His-AS"/>
</dbReference>
<evidence type="ECO:0000256" key="7">
    <source>
        <dbReference type="SAM" id="MobiDB-lite"/>
    </source>
</evidence>
<keyword evidence="11" id="KW-1185">Reference proteome</keyword>
<keyword evidence="8" id="KW-0732">Signal</keyword>
<evidence type="ECO:0000256" key="4">
    <source>
        <dbReference type="ARBA" id="ARBA00022825"/>
    </source>
</evidence>
<dbReference type="PANTHER" id="PTHR43399">
    <property type="entry name" value="SUBTILISIN-RELATED"/>
    <property type="match status" value="1"/>
</dbReference>
<evidence type="ECO:0000256" key="6">
    <source>
        <dbReference type="RuleBase" id="RU003355"/>
    </source>
</evidence>
<dbReference type="InterPro" id="IPR017308">
    <property type="entry name" value="Pept_S8_subtilisin_bacteroid"/>
</dbReference>
<dbReference type="CDD" id="cd07483">
    <property type="entry name" value="Peptidases_S8_Subtilisin_Novo-like"/>
    <property type="match status" value="1"/>
</dbReference>
<evidence type="ECO:0000256" key="5">
    <source>
        <dbReference type="PROSITE-ProRule" id="PRU01240"/>
    </source>
</evidence>
<feature type="domain" description="Peptidase S8/S53" evidence="9">
    <location>
        <begin position="81"/>
        <end position="495"/>
    </location>
</feature>
<dbReference type="Proteomes" id="UP000184532">
    <property type="component" value="Unassembled WGS sequence"/>
</dbReference>
<dbReference type="GO" id="GO:0006508">
    <property type="term" value="P:proteolysis"/>
    <property type="evidence" value="ECO:0007669"/>
    <property type="project" value="UniProtKB-KW"/>
</dbReference>
<dbReference type="OrthoDB" id="9798386at2"/>
<dbReference type="EMBL" id="FQWL01000002">
    <property type="protein sequence ID" value="SHG57457.1"/>
    <property type="molecule type" value="Genomic_DNA"/>
</dbReference>
<comment type="similarity">
    <text evidence="1 5 6">Belongs to the peptidase S8 family.</text>
</comment>
<dbReference type="PROSITE" id="PS51892">
    <property type="entry name" value="SUBTILASE"/>
    <property type="match status" value="1"/>
</dbReference>
<evidence type="ECO:0000256" key="2">
    <source>
        <dbReference type="ARBA" id="ARBA00022670"/>
    </source>
</evidence>